<protein>
    <submittedName>
        <fullName evidence="1">4096_t:CDS:1</fullName>
    </submittedName>
</protein>
<feature type="non-terminal residue" evidence="1">
    <location>
        <position position="1"/>
    </location>
</feature>
<gene>
    <name evidence="1" type="ORF">GMARGA_LOCUS26909</name>
</gene>
<organism evidence="1 2">
    <name type="scientific">Gigaspora margarita</name>
    <dbReference type="NCBI Taxonomy" id="4874"/>
    <lineage>
        <taxon>Eukaryota</taxon>
        <taxon>Fungi</taxon>
        <taxon>Fungi incertae sedis</taxon>
        <taxon>Mucoromycota</taxon>
        <taxon>Glomeromycotina</taxon>
        <taxon>Glomeromycetes</taxon>
        <taxon>Diversisporales</taxon>
        <taxon>Gigasporaceae</taxon>
        <taxon>Gigaspora</taxon>
    </lineage>
</organism>
<accession>A0ABN7W5L2</accession>
<dbReference type="Proteomes" id="UP000789901">
    <property type="component" value="Unassembled WGS sequence"/>
</dbReference>
<evidence type="ECO:0000313" key="1">
    <source>
        <dbReference type="EMBL" id="CAG8817866.1"/>
    </source>
</evidence>
<proteinExistence type="predicted"/>
<keyword evidence="2" id="KW-1185">Reference proteome</keyword>
<evidence type="ECO:0000313" key="2">
    <source>
        <dbReference type="Proteomes" id="UP000789901"/>
    </source>
</evidence>
<name>A0ABN7W5L2_GIGMA</name>
<reference evidence="1 2" key="1">
    <citation type="submission" date="2021-06" db="EMBL/GenBank/DDBJ databases">
        <authorList>
            <person name="Kallberg Y."/>
            <person name="Tangrot J."/>
            <person name="Rosling A."/>
        </authorList>
    </citation>
    <scope>NUCLEOTIDE SEQUENCE [LARGE SCALE GENOMIC DNA]</scope>
    <source>
        <strain evidence="1 2">120-4 pot B 10/14</strain>
    </source>
</reference>
<sequence length="91" mass="10489">KLNFANKPTKNVMYGFNLSGYRHVLKPQCFKNILGKIIVDFYTLLNPMVANSAKVVVNYYYQHTHQNPLHQSKKFAKQMAKTFGAFMSSNN</sequence>
<comment type="caution">
    <text evidence="1">The sequence shown here is derived from an EMBL/GenBank/DDBJ whole genome shotgun (WGS) entry which is preliminary data.</text>
</comment>
<dbReference type="EMBL" id="CAJVQB010032102">
    <property type="protein sequence ID" value="CAG8817866.1"/>
    <property type="molecule type" value="Genomic_DNA"/>
</dbReference>